<dbReference type="PANTHER" id="PTHR13500:SF0">
    <property type="entry name" value="NUCLEOLAR PRE-RIBOSOMAL-ASSOCIATED PROTEIN 1"/>
    <property type="match status" value="1"/>
</dbReference>
<accession>A0AAV4I259</accession>
<dbReference type="InterPro" id="IPR021714">
    <property type="entry name" value="URB1_N"/>
</dbReference>
<feature type="domain" description="URB1 N-terminal" evidence="2">
    <location>
        <begin position="382"/>
        <end position="476"/>
    </location>
</feature>
<feature type="compositionally biased region" description="Acidic residues" evidence="1">
    <location>
        <begin position="858"/>
        <end position="868"/>
    </location>
</feature>
<dbReference type="InterPro" id="IPR039844">
    <property type="entry name" value="URB1"/>
</dbReference>
<protein>
    <submittedName>
        <fullName evidence="3">Nucleolar pre-ribosomal-associated protein 1-like</fullName>
    </submittedName>
</protein>
<feature type="region of interest" description="Disordered" evidence="1">
    <location>
        <begin position="850"/>
        <end position="879"/>
    </location>
</feature>
<feature type="compositionally biased region" description="Basic and acidic residues" evidence="1">
    <location>
        <begin position="671"/>
        <end position="686"/>
    </location>
</feature>
<dbReference type="GO" id="GO:0000463">
    <property type="term" value="P:maturation of LSU-rRNA from tricistronic rRNA transcript (SSU-rRNA, 5.8S rRNA, LSU-rRNA)"/>
    <property type="evidence" value="ECO:0007669"/>
    <property type="project" value="TreeGrafter"/>
</dbReference>
<gene>
    <name evidence="3" type="ORF">ElyMa_002910700</name>
</gene>
<evidence type="ECO:0000259" key="2">
    <source>
        <dbReference type="Pfam" id="PF11707"/>
    </source>
</evidence>
<dbReference type="InterPro" id="IPR016024">
    <property type="entry name" value="ARM-type_fold"/>
</dbReference>
<evidence type="ECO:0000313" key="3">
    <source>
        <dbReference type="EMBL" id="GFS04354.1"/>
    </source>
</evidence>
<sequence length="899" mass="100136">MGRKTERKDSSSSDEEVKQNKTNSSQCKEESSKFEPITEIEFKFLLQDAETRTEGLSRFISTSEAFTDGVPCPDVVAKYLKSSPACAELLTLLEPSETCLKSPGIALVFKCLEQILTRIRMDLIKYLASGETIVQKLLAAYMRPVYASLQAQSKSNIIKSAVQLLIAMALLSEKTKKALQTRLNFNHVHFSALFRRRNRKDSQDVRSCMILLTLAFLVNSDSNTVRFMVQQKIFLQMTIAGLKFDARDVVVDVLLTFLDKIVENSSVSKTDKTKLFSEVVLKQIAELHQWQGPLGWSPSGDAKDKPRDCVVTRGASLMQQQTSRFKSPFLTHMKVVAGAYHKFKNCLLLGTHFTDRWTGKSEGKLLSQGSCNMGLPSSAEAEEDKAHVADVSDNFLQELCCSSKHGIGFYDKTVGTSARSQNPLLSHFVSWLGKHIEEPRKAALMVNILAASPDLVGGVITELQASLEPRWSDSWAHRLEWLGSLYSTLPDIPPFLGDKERKISREQNIVTMATVFCLPPAKVTSTLNQSLKHENIQVRHRYLELVQVLAKKAHAIQKALASWAVEMGYLVEDAEQLTENFTATVLKGLPSVGQLFACVDKIMALTAVASAAGKDGVTAIETKLCVGLGEHTSLLLQVLSLYQSLMPSLLAQRPKDISKLIQVVSGQLERSGGDTHSVDADNVRQTEEEEEDETMLLPQLYLLKLLSETDVKTLSLNREGMLEKLLLLAEHNRYMDLTVRLICKMLQSLEIFSDHGEELAIWLRNALEVAKPSWCKDDDQDPGKNATPQASASGKSVKKQNQRESSFLNRTEDRQEGSCNLLLPFLARCITALVNNPTPYTDRVMEALAERPVRSDDDGGDEQMEEPMETSSLGANESAKEGKMIVHGELKTCWFFYVI</sequence>
<feature type="region of interest" description="Disordered" evidence="1">
    <location>
        <begin position="670"/>
        <end position="691"/>
    </location>
</feature>
<dbReference type="Proteomes" id="UP000762676">
    <property type="component" value="Unassembled WGS sequence"/>
</dbReference>
<dbReference type="PANTHER" id="PTHR13500">
    <property type="entry name" value="NUCLEOLAR PRERIBOSOMAL-ASSOCIATED PROTEIN 1"/>
    <property type="match status" value="1"/>
</dbReference>
<feature type="region of interest" description="Disordered" evidence="1">
    <location>
        <begin position="1"/>
        <end position="33"/>
    </location>
</feature>
<keyword evidence="4" id="KW-1185">Reference proteome</keyword>
<feature type="domain" description="URB1 N-terminal" evidence="2">
    <location>
        <begin position="87"/>
        <end position="293"/>
    </location>
</feature>
<dbReference type="SUPFAM" id="SSF48371">
    <property type="entry name" value="ARM repeat"/>
    <property type="match status" value="1"/>
</dbReference>
<organism evidence="3 4">
    <name type="scientific">Elysia marginata</name>
    <dbReference type="NCBI Taxonomy" id="1093978"/>
    <lineage>
        <taxon>Eukaryota</taxon>
        <taxon>Metazoa</taxon>
        <taxon>Spiralia</taxon>
        <taxon>Lophotrochozoa</taxon>
        <taxon>Mollusca</taxon>
        <taxon>Gastropoda</taxon>
        <taxon>Heterobranchia</taxon>
        <taxon>Euthyneura</taxon>
        <taxon>Panpulmonata</taxon>
        <taxon>Sacoglossa</taxon>
        <taxon>Placobranchoidea</taxon>
        <taxon>Plakobranchidae</taxon>
        <taxon>Elysia</taxon>
    </lineage>
</organism>
<evidence type="ECO:0000256" key="1">
    <source>
        <dbReference type="SAM" id="MobiDB-lite"/>
    </source>
</evidence>
<feature type="region of interest" description="Disordered" evidence="1">
    <location>
        <begin position="773"/>
        <end position="812"/>
    </location>
</feature>
<dbReference type="AlphaFoldDB" id="A0AAV4I259"/>
<reference evidence="3 4" key="1">
    <citation type="journal article" date="2021" name="Elife">
        <title>Chloroplast acquisition without the gene transfer in kleptoplastic sea slugs, Plakobranchus ocellatus.</title>
        <authorList>
            <person name="Maeda T."/>
            <person name="Takahashi S."/>
            <person name="Yoshida T."/>
            <person name="Shimamura S."/>
            <person name="Takaki Y."/>
            <person name="Nagai Y."/>
            <person name="Toyoda A."/>
            <person name="Suzuki Y."/>
            <person name="Arimoto A."/>
            <person name="Ishii H."/>
            <person name="Satoh N."/>
            <person name="Nishiyama T."/>
            <person name="Hasebe M."/>
            <person name="Maruyama T."/>
            <person name="Minagawa J."/>
            <person name="Obokata J."/>
            <person name="Shigenobu S."/>
        </authorList>
    </citation>
    <scope>NUCLEOTIDE SEQUENCE [LARGE SCALE GENOMIC DNA]</scope>
</reference>
<dbReference type="Pfam" id="PF11707">
    <property type="entry name" value="Npa1"/>
    <property type="match status" value="2"/>
</dbReference>
<evidence type="ECO:0000313" key="4">
    <source>
        <dbReference type="Proteomes" id="UP000762676"/>
    </source>
</evidence>
<dbReference type="EMBL" id="BMAT01006012">
    <property type="protein sequence ID" value="GFS04354.1"/>
    <property type="molecule type" value="Genomic_DNA"/>
</dbReference>
<comment type="caution">
    <text evidence="3">The sequence shown here is derived from an EMBL/GenBank/DDBJ whole genome shotgun (WGS) entry which is preliminary data.</text>
</comment>
<feature type="compositionally biased region" description="Basic and acidic residues" evidence="1">
    <location>
        <begin position="1"/>
        <end position="19"/>
    </location>
</feature>
<name>A0AAV4I259_9GAST</name>
<dbReference type="GO" id="GO:0005730">
    <property type="term" value="C:nucleolus"/>
    <property type="evidence" value="ECO:0007669"/>
    <property type="project" value="TreeGrafter"/>
</dbReference>
<proteinExistence type="predicted"/>
<dbReference type="GO" id="GO:0000466">
    <property type="term" value="P:maturation of 5.8S rRNA from tricistronic rRNA transcript (SSU-rRNA, 5.8S rRNA, LSU-rRNA)"/>
    <property type="evidence" value="ECO:0007669"/>
    <property type="project" value="TreeGrafter"/>
</dbReference>